<feature type="compositionally biased region" description="Acidic residues" evidence="2">
    <location>
        <begin position="12"/>
        <end position="26"/>
    </location>
</feature>
<keyword evidence="1" id="KW-0175">Coiled coil</keyword>
<proteinExistence type="predicted"/>
<gene>
    <name evidence="3" type="ORF">MPOL1434_LOCUS2196</name>
</gene>
<organism evidence="3">
    <name type="scientific">Minutocellus polymorphus</name>
    <dbReference type="NCBI Taxonomy" id="265543"/>
    <lineage>
        <taxon>Eukaryota</taxon>
        <taxon>Sar</taxon>
        <taxon>Stramenopiles</taxon>
        <taxon>Ochrophyta</taxon>
        <taxon>Bacillariophyta</taxon>
        <taxon>Mediophyceae</taxon>
        <taxon>Cymatosirophycidae</taxon>
        <taxon>Cymatosirales</taxon>
        <taxon>Cymatosiraceae</taxon>
        <taxon>Minutocellus</taxon>
    </lineage>
</organism>
<reference evidence="3" key="1">
    <citation type="submission" date="2021-01" db="EMBL/GenBank/DDBJ databases">
        <authorList>
            <person name="Corre E."/>
            <person name="Pelletier E."/>
            <person name="Niang G."/>
            <person name="Scheremetjew M."/>
            <person name="Finn R."/>
            <person name="Kale V."/>
            <person name="Holt S."/>
            <person name="Cochrane G."/>
            <person name="Meng A."/>
            <person name="Brown T."/>
            <person name="Cohen L."/>
        </authorList>
    </citation>
    <scope>NUCLEOTIDE SEQUENCE</scope>
    <source>
        <strain evidence="3">CCMP3303</strain>
    </source>
</reference>
<evidence type="ECO:0000256" key="1">
    <source>
        <dbReference type="SAM" id="Coils"/>
    </source>
</evidence>
<name>A0A7S0AGT6_9STRA</name>
<feature type="region of interest" description="Disordered" evidence="2">
    <location>
        <begin position="1"/>
        <end position="36"/>
    </location>
</feature>
<dbReference type="AlphaFoldDB" id="A0A7S0AGT6"/>
<evidence type="ECO:0000313" key="3">
    <source>
        <dbReference type="EMBL" id="CAD8362960.1"/>
    </source>
</evidence>
<feature type="coiled-coil region" evidence="1">
    <location>
        <begin position="73"/>
        <end position="100"/>
    </location>
</feature>
<evidence type="ECO:0000256" key="2">
    <source>
        <dbReference type="SAM" id="MobiDB-lite"/>
    </source>
</evidence>
<sequence length="121" mass="13842">MTGRTAKMRYDADDDLSEMTDGEVTDGETAPSLEVRTQPKQCLEMVGKRRDETLSAKAACTKLEEPDVDADEFFQLKDEFKEAEEAYESARKSYQEAALDWNLMNSFSWNMRASDPLRAWV</sequence>
<accession>A0A7S0AGT6</accession>
<protein>
    <submittedName>
        <fullName evidence="3">Uncharacterized protein</fullName>
    </submittedName>
</protein>
<dbReference type="EMBL" id="HBEJ01003767">
    <property type="protein sequence ID" value="CAD8362960.1"/>
    <property type="molecule type" value="Transcribed_RNA"/>
</dbReference>